<keyword evidence="3" id="KW-1185">Reference proteome</keyword>
<dbReference type="EMBL" id="VTTN01000001">
    <property type="protein sequence ID" value="KAA0597869.1"/>
    <property type="molecule type" value="Genomic_DNA"/>
</dbReference>
<gene>
    <name evidence="2" type="ORF">FZ942_01885</name>
</gene>
<dbReference type="PANTHER" id="PTHR33840:SF1">
    <property type="entry name" value="TLE1 PHOSPHOLIPASE DOMAIN-CONTAINING PROTEIN"/>
    <property type="match status" value="1"/>
</dbReference>
<protein>
    <submittedName>
        <fullName evidence="2">DUF2235 domain-containing protein</fullName>
    </submittedName>
</protein>
<accession>A0A5A9GWP5</accession>
<evidence type="ECO:0000313" key="2">
    <source>
        <dbReference type="EMBL" id="KAA0597869.1"/>
    </source>
</evidence>
<proteinExistence type="predicted"/>
<feature type="domain" description="T6SS Phospholipase effector Tle1-like catalytic" evidence="1">
    <location>
        <begin position="3"/>
        <end position="268"/>
    </location>
</feature>
<comment type="caution">
    <text evidence="2">The sequence shown here is derived from an EMBL/GenBank/DDBJ whole genome shotgun (WGS) entry which is preliminary data.</text>
</comment>
<dbReference type="OrthoDB" id="4378831at2"/>
<reference evidence="2 3" key="1">
    <citation type="submission" date="2019-08" db="EMBL/GenBank/DDBJ databases">
        <authorList>
            <person name="Grouzdev D."/>
            <person name="Tikhonova E."/>
            <person name="Kravchenko I."/>
        </authorList>
    </citation>
    <scope>NUCLEOTIDE SEQUENCE [LARGE SCALE GENOMIC DNA]</scope>
    <source>
        <strain evidence="2 3">59b</strain>
    </source>
</reference>
<dbReference type="PANTHER" id="PTHR33840">
    <property type="match status" value="1"/>
</dbReference>
<evidence type="ECO:0000259" key="1">
    <source>
        <dbReference type="Pfam" id="PF09994"/>
    </source>
</evidence>
<dbReference type="AlphaFoldDB" id="A0A5A9GWP5"/>
<dbReference type="RefSeq" id="WP_149229485.1">
    <property type="nucleotide sequence ID" value="NZ_JALJXJ010000003.1"/>
</dbReference>
<organism evidence="2 3">
    <name type="scientific">Azospirillum lipoferum</name>
    <dbReference type="NCBI Taxonomy" id="193"/>
    <lineage>
        <taxon>Bacteria</taxon>
        <taxon>Pseudomonadati</taxon>
        <taxon>Pseudomonadota</taxon>
        <taxon>Alphaproteobacteria</taxon>
        <taxon>Rhodospirillales</taxon>
        <taxon>Azospirillaceae</taxon>
        <taxon>Azospirillum</taxon>
    </lineage>
</organism>
<dbReference type="InterPro" id="IPR018712">
    <property type="entry name" value="Tle1-like_cat"/>
</dbReference>
<evidence type="ECO:0000313" key="3">
    <source>
        <dbReference type="Proteomes" id="UP000324927"/>
    </source>
</evidence>
<sequence>MGKRIVLCFDGTWNTPGSGDDPHKNRQSTNVWKLYKSVLPEAGDGTIQFSYYDSGVGTDEKGGIVHDWLNHIVGGAFGLGLDKKIKDGYRALAKQYVDGDQVFILGFSRGAYTARSLVGLIRNAGLLPADGLDRTDAAYALYRKRDDGPDVEEATQFREANGSRLIPIHFLGVWDTVGALGVPLGICEHLDEELYGFHDTELSGLVRNAFQALAIDEHRKTFAASVWDPKNKPAQRLEQRWFIGCHSNVGGGYDDDRLSNIALKWMMERAADCGLALDAAWMPPVTPENALGTIVDSYAQFLDGLGKLAEPRYYRPVCVLPYSEENLHPSVPHRATGNVGYAPPNVGFRKALVQFDAGSS</sequence>
<name>A0A5A9GWP5_AZOLI</name>
<dbReference type="Pfam" id="PF09994">
    <property type="entry name" value="T6SS_Tle1-like_cat"/>
    <property type="match status" value="1"/>
</dbReference>
<dbReference type="Proteomes" id="UP000324927">
    <property type="component" value="Unassembled WGS sequence"/>
</dbReference>